<dbReference type="InterPro" id="IPR032466">
    <property type="entry name" value="Metal_Hydrolase"/>
</dbReference>
<keyword evidence="6 8" id="KW-0862">Zinc</keyword>
<comment type="catalytic activity">
    <reaction evidence="8">
        <text>guanine + H2O + H(+) = xanthine + NH4(+)</text>
        <dbReference type="Rhea" id="RHEA:14665"/>
        <dbReference type="ChEBI" id="CHEBI:15377"/>
        <dbReference type="ChEBI" id="CHEBI:15378"/>
        <dbReference type="ChEBI" id="CHEBI:16235"/>
        <dbReference type="ChEBI" id="CHEBI:17712"/>
        <dbReference type="ChEBI" id="CHEBI:28938"/>
        <dbReference type="EC" id="3.5.4.3"/>
    </reaction>
</comment>
<proteinExistence type="inferred from homology"/>
<dbReference type="KEGG" id="cgy:CGLY_01775"/>
<dbReference type="NCBIfam" id="NF006679">
    <property type="entry name" value="PRK09228.1"/>
    <property type="match status" value="1"/>
</dbReference>
<dbReference type="EMBL" id="CP006842">
    <property type="protein sequence ID" value="AHW62803.1"/>
    <property type="molecule type" value="Genomic_DNA"/>
</dbReference>
<dbReference type="GO" id="GO:0008892">
    <property type="term" value="F:guanine deaminase activity"/>
    <property type="evidence" value="ECO:0007669"/>
    <property type="project" value="UniProtKB-UniRule"/>
</dbReference>
<dbReference type="FunFam" id="3.20.20.140:FF:000022">
    <property type="entry name" value="Guanine deaminase"/>
    <property type="match status" value="1"/>
</dbReference>
<dbReference type="RefSeq" id="WP_227590338.1">
    <property type="nucleotide sequence ID" value="NZ_CP006842.1"/>
</dbReference>
<evidence type="ECO:0000259" key="9">
    <source>
        <dbReference type="Pfam" id="PF01979"/>
    </source>
</evidence>
<dbReference type="Gene3D" id="2.30.40.10">
    <property type="entry name" value="Urease, subunit C, domain 1"/>
    <property type="match status" value="1"/>
</dbReference>
<evidence type="ECO:0000256" key="8">
    <source>
        <dbReference type="RuleBase" id="RU366009"/>
    </source>
</evidence>
<evidence type="ECO:0000256" key="7">
    <source>
        <dbReference type="NCBIfam" id="TIGR02967"/>
    </source>
</evidence>
<dbReference type="InterPro" id="IPR011059">
    <property type="entry name" value="Metal-dep_hydrolase_composite"/>
</dbReference>
<organism evidence="10 11">
    <name type="scientific">Corynebacterium glyciniphilum AJ 3170</name>
    <dbReference type="NCBI Taxonomy" id="1404245"/>
    <lineage>
        <taxon>Bacteria</taxon>
        <taxon>Bacillati</taxon>
        <taxon>Actinomycetota</taxon>
        <taxon>Actinomycetes</taxon>
        <taxon>Mycobacteriales</taxon>
        <taxon>Corynebacteriaceae</taxon>
        <taxon>Corynebacterium</taxon>
    </lineage>
</organism>
<sequence>MTGGTRMTVVLGHVVTPTASDPGGFLDIASGAVAYADGTILDVGDATDILTRYRGALVEDHGDRFIVPGFVDAHVHYPQIGMIASPGLELLDWLERFTFPAEARFADDSHADRVADFFTDQLVDNGVTTACVYATVHPGSADALFRHARAKNLRIITGKVCMDRGAPDHLLDTPSSAVEDSVALLEKWHGVGRLEYAITPRFAPTSSDAQLAALGELAASYPDVVVQTHLSENTAEIERVRMLFPGTRDYTDVYDRAGLVRRRAVFGHGVHLSERELRRLGQAEASVAHCPTSNFFLGSGMFGVARAQSIEGLRVGLGSDVGAGTSLSPLVTLGAAYQASRMLGAPLDGGRLLRLATLGGAEALGVDESVGSLEHGKDADLVILDPFGPQNSAVLRHRVDGAETLEEVLFAVMMLGDERAVARTVVAGV</sequence>
<evidence type="ECO:0000313" key="11">
    <source>
        <dbReference type="Proteomes" id="UP000023703"/>
    </source>
</evidence>
<evidence type="ECO:0000256" key="6">
    <source>
        <dbReference type="ARBA" id="ARBA00022833"/>
    </source>
</evidence>
<keyword evidence="5 8" id="KW-0378">Hydrolase</keyword>
<comment type="pathway">
    <text evidence="1 8">Purine metabolism; guanine degradation; xanthine from guanine: step 1/1.</text>
</comment>
<dbReference type="PANTHER" id="PTHR11271:SF6">
    <property type="entry name" value="GUANINE DEAMINASE"/>
    <property type="match status" value="1"/>
</dbReference>
<dbReference type="GO" id="GO:0008270">
    <property type="term" value="F:zinc ion binding"/>
    <property type="evidence" value="ECO:0007669"/>
    <property type="project" value="UniProtKB-UniRule"/>
</dbReference>
<evidence type="ECO:0000256" key="4">
    <source>
        <dbReference type="ARBA" id="ARBA00022723"/>
    </source>
</evidence>
<dbReference type="InterPro" id="IPR006680">
    <property type="entry name" value="Amidohydro-rel"/>
</dbReference>
<evidence type="ECO:0000256" key="2">
    <source>
        <dbReference type="ARBA" id="ARBA00006745"/>
    </source>
</evidence>
<dbReference type="GO" id="GO:0006147">
    <property type="term" value="P:guanine catabolic process"/>
    <property type="evidence" value="ECO:0007669"/>
    <property type="project" value="UniProtKB-UniRule"/>
</dbReference>
<dbReference type="Proteomes" id="UP000023703">
    <property type="component" value="Chromosome"/>
</dbReference>
<gene>
    <name evidence="10" type="primary">guaD</name>
    <name evidence="10" type="ORF">CGLY_01775</name>
</gene>
<dbReference type="Gene3D" id="3.20.20.140">
    <property type="entry name" value="Metal-dependent hydrolases"/>
    <property type="match status" value="1"/>
</dbReference>
<dbReference type="InterPro" id="IPR014311">
    <property type="entry name" value="Guanine_deaminase"/>
</dbReference>
<dbReference type="UniPathway" id="UPA00603">
    <property type="reaction ID" value="UER00660"/>
</dbReference>
<comment type="similarity">
    <text evidence="2 8">Belongs to the metallo-dependent hydrolases superfamily. ATZ/TRZ family.</text>
</comment>
<dbReference type="PANTHER" id="PTHR11271">
    <property type="entry name" value="GUANINE DEAMINASE"/>
    <property type="match status" value="1"/>
</dbReference>
<dbReference type="Pfam" id="PF01979">
    <property type="entry name" value="Amidohydro_1"/>
    <property type="match status" value="1"/>
</dbReference>
<dbReference type="GO" id="GO:0005829">
    <property type="term" value="C:cytosol"/>
    <property type="evidence" value="ECO:0007669"/>
    <property type="project" value="TreeGrafter"/>
</dbReference>
<name>X5DIE8_9CORY</name>
<dbReference type="SUPFAM" id="SSF51338">
    <property type="entry name" value="Composite domain of metallo-dependent hydrolases"/>
    <property type="match status" value="2"/>
</dbReference>
<accession>X5DIE8</accession>
<dbReference type="HOGENOM" id="CLU_012358_0_2_11"/>
<comment type="function">
    <text evidence="8">Catalyzes the hydrolytic deamination of guanine, producing xanthine and ammonia.</text>
</comment>
<protein>
    <recommendedName>
        <fullName evidence="3 7">Guanine deaminase</fullName>
        <shortName evidence="8">Guanase</shortName>
        <ecNumber evidence="3 7">3.5.4.3</ecNumber>
    </recommendedName>
    <alternativeName>
        <fullName evidence="8">Guanine aminohydrolase</fullName>
    </alternativeName>
</protein>
<comment type="cofactor">
    <cofactor evidence="8">
        <name>Zn(2+)</name>
        <dbReference type="ChEBI" id="CHEBI:29105"/>
    </cofactor>
    <text evidence="8">Binds 1 zinc ion per subunit.</text>
</comment>
<dbReference type="EC" id="3.5.4.3" evidence="3 7"/>
<reference evidence="10 11" key="1">
    <citation type="journal article" date="2015" name="Int. J. Syst. Evol. Microbiol.">
        <title>Revisiting Corynebacterium glyciniphilum (ex Kubota et al., 1972) sp. nov., nom. rev., isolated from putrefied banana.</title>
        <authorList>
            <person name="Al-Dilaimi A."/>
            <person name="Bednarz H."/>
            <person name="Lomker A."/>
            <person name="Niehaus K."/>
            <person name="Kalinowski J."/>
            <person name="Ruckert C."/>
        </authorList>
    </citation>
    <scope>NUCLEOTIDE SEQUENCE [LARGE SCALE GENOMIC DNA]</scope>
    <source>
        <strain evidence="10">AJ 3170</strain>
    </source>
</reference>
<dbReference type="InterPro" id="IPR051607">
    <property type="entry name" value="Metallo-dep_hydrolases"/>
</dbReference>
<dbReference type="eggNOG" id="COG0402">
    <property type="taxonomic scope" value="Bacteria"/>
</dbReference>
<evidence type="ECO:0000313" key="10">
    <source>
        <dbReference type="EMBL" id="AHW62803.1"/>
    </source>
</evidence>
<dbReference type="AlphaFoldDB" id="X5DIE8"/>
<dbReference type="SUPFAM" id="SSF51556">
    <property type="entry name" value="Metallo-dependent hydrolases"/>
    <property type="match status" value="1"/>
</dbReference>
<evidence type="ECO:0000256" key="5">
    <source>
        <dbReference type="ARBA" id="ARBA00022801"/>
    </source>
</evidence>
<keyword evidence="11" id="KW-1185">Reference proteome</keyword>
<dbReference type="STRING" id="1404245.CGLY_01775"/>
<feature type="domain" description="Amidohydrolase-related" evidence="9">
    <location>
        <begin position="65"/>
        <end position="428"/>
    </location>
</feature>
<evidence type="ECO:0000256" key="1">
    <source>
        <dbReference type="ARBA" id="ARBA00004984"/>
    </source>
</evidence>
<dbReference type="NCBIfam" id="TIGR02967">
    <property type="entry name" value="guan_deamin"/>
    <property type="match status" value="1"/>
</dbReference>
<evidence type="ECO:0000256" key="3">
    <source>
        <dbReference type="ARBA" id="ARBA00012781"/>
    </source>
</evidence>
<keyword evidence="4 8" id="KW-0479">Metal-binding</keyword>